<feature type="domain" description="C2H2-type" evidence="10">
    <location>
        <begin position="1156"/>
        <end position="1184"/>
    </location>
</feature>
<feature type="domain" description="C2H2-type" evidence="10">
    <location>
        <begin position="1377"/>
        <end position="1399"/>
    </location>
</feature>
<sequence length="1675" mass="189053">MEGETDPIAESQHNEGGKKEQNVSTVHFNFGGRTENAITLNLNSLNTKSTFDLSNTNCQQATSFFMVRSFKCLSCSALFTSAEDIKSHVKTHKKERPSQQSRKVVELVRNDDSYLKSVKKPIGGVDSATLTSMHGANNACKLGDSIMNSPLAIQKPVMLSRRTDGSNPEPVLSNDKIQPQPFLPKPFIPTVIRDINPASYDVASNEPNCHATSDTGPLDGEAILPKDRMSETDGVGMCRKLQETHQESTKESPVSVLERITDMTFDDTNTNPSTAAESASLRYSSSKQSREDALITELDDSMLPMPCCRCGICNASFSSRIEVSKHIKITHYRWSSNEYRQENHGEDDQECPISDLIELPSVSGKATFFLPDFNDIDKFLRGSPSADLADKEDQVLTMKTVNDEHPTTRTCDVTHLATVGTYLTSNPDDYAHGPHSNSVDDVYTGIATINAHTITNDRYVSSGGTWEKDGCGSNVRMDSNTRTSSAISCRRDDKGRRQFSDSLVSIQNDLRYLCELCELNFASFDTCSLHMRTKHKKTPMLPAALQDSNVKQIEQSFSFAILPKVSDTCSRNGPKRIFICSLCGDQFLSLRYCSKHIKEEHLPQCSSETDARGTERDEQIDESTWNGLGKVQLMKREEHDREITMDLLLKLTQIILARYKSNEQTDDDDDGSETDGQVTGDSIVGDSATGCLRDLQCAAEEDFEAIDHVDDSVSSEVNPEDALHNNDELSTEPTSLMYHCFVCPERFPSFRDCGRHMINKHAEDEEKWEEVLGSHQTTLDQLKNMYQVNEHLEEPTDKGLLGEHTLNESATTSGERRHKSTSSNKEKASEQLHGPTKDETGDGELRRQRLPDDIGTVVDDGAANLEEPSPKKMKHNLRNLRSKDVKLSSVKQKVVQKRKRVQKGNQEQRKRKNQDQSPKSPMTVGSSKSGERRHKSTFSNKEKASEQLHGPTKDGTGDGELRRQKLHDDISTVVDDEAASLEEPSPQKMKHNLRNLRSKDVKLSSVKQKVVHKRKRVQKANQEQRKRKNQDQSPKSPMTVGSSKSGERRHNSTFCNKEKASEQLHGPTKDETGDGELRRHKLHDDISTVVDDEAASLEEPSPQKMKHNLRNLRSKDVKLSSVKQNVQKRKRVQKANQEQRRRKNQDQSHLEKASPFQCSECSEIFNSAFQLDKHISGKHCGVSSLKCQKCAQYASTPAEEKYRSILEEITAVKEDILSRGFKKKGGAEKIEHYFECVVCGDGFRYRMHFDKHPSCHTEYVCRMCHQDFSSFTALSMHVHSHNCGPLPCDECGKTFYNTNSWLNHVLQHKKELQCDICHVTIGNLQNLKRHKITKHHVGEKDSYECGECGKTFHFKYKYLLHIQNVHTPYDPENNSDYLCDHCGMKLKSASYLRLHVLTHQDVFTCKQCGCWFKQQSQLDLHKKRAHMNSTFIEPENLTSSQPKDTTHLDTNITERGSVLQQPKGDKRQRKHKRKSRLMHKCVFCKTYFRSVKLKISHEGRHKGVAFQCGKCDALLPSYEDYGNHLRNTHEHPEQLYYKCSVCPKRFQAPWQLERHSRRHCTCKKCGLTFEKMDLLIEHLDTNDDCGDPLSTGKSSKHMTHRHPSRVSNRSKCSYKSSSPTDLAASAALTVAAQENVPSNVSSNVLPLEGIEMMDNLSDEDGATDLLMSLAGCVGN</sequence>
<dbReference type="PROSITE" id="PS00028">
    <property type="entry name" value="ZINC_FINGER_C2H2_1"/>
    <property type="match status" value="14"/>
</dbReference>
<evidence type="ECO:0000256" key="4">
    <source>
        <dbReference type="ARBA" id="ARBA00022833"/>
    </source>
</evidence>
<feature type="compositionally biased region" description="Basic residues" evidence="9">
    <location>
        <begin position="871"/>
        <end position="880"/>
    </location>
</feature>
<feature type="domain" description="C2H2-type" evidence="10">
    <location>
        <begin position="1537"/>
        <end position="1564"/>
    </location>
</feature>
<feature type="compositionally biased region" description="Basic residues" evidence="9">
    <location>
        <begin position="1594"/>
        <end position="1604"/>
    </location>
</feature>
<dbReference type="SUPFAM" id="SSF57667">
    <property type="entry name" value="beta-beta-alpha zinc fingers"/>
    <property type="match status" value="5"/>
</dbReference>
<dbReference type="InterPro" id="IPR036236">
    <property type="entry name" value="Znf_C2H2_sf"/>
</dbReference>
<dbReference type="InParanoid" id="A0A7M7P8V1"/>
<feature type="region of interest" description="Disordered" evidence="9">
    <location>
        <begin position="264"/>
        <end position="286"/>
    </location>
</feature>
<feature type="compositionally biased region" description="Basic and acidic residues" evidence="9">
    <location>
        <begin position="824"/>
        <end position="852"/>
    </location>
</feature>
<comment type="subcellular location">
    <subcellularLocation>
        <location evidence="1">Nucleus</location>
    </subcellularLocation>
</comment>
<feature type="domain" description="C2H2-type" evidence="10">
    <location>
        <begin position="1343"/>
        <end position="1371"/>
    </location>
</feature>
<dbReference type="EnsemblMetazoa" id="XM_030991665">
    <property type="protein sequence ID" value="XP_030847525"/>
    <property type="gene ID" value="LOC100890913"/>
</dbReference>
<feature type="compositionally biased region" description="Polar residues" evidence="9">
    <location>
        <begin position="915"/>
        <end position="928"/>
    </location>
</feature>
<evidence type="ECO:0000256" key="6">
    <source>
        <dbReference type="ARBA" id="ARBA00023163"/>
    </source>
</evidence>
<dbReference type="PANTHER" id="PTHR24399:SF23">
    <property type="entry name" value="C2H2-TYPE DOMAIN-CONTAINING PROTEIN"/>
    <property type="match status" value="1"/>
</dbReference>
<keyword evidence="4" id="KW-0862">Zinc</keyword>
<keyword evidence="5" id="KW-0805">Transcription regulation</keyword>
<dbReference type="GeneID" id="100890913"/>
<feature type="domain" description="C2H2-type" evidence="10">
    <location>
        <begin position="1312"/>
        <end position="1341"/>
    </location>
</feature>
<feature type="domain" description="C2H2-type" evidence="10">
    <location>
        <begin position="1286"/>
        <end position="1313"/>
    </location>
</feature>
<dbReference type="RefSeq" id="XP_030847525.1">
    <property type="nucleotide sequence ID" value="XM_030991665.1"/>
</dbReference>
<feature type="region of interest" description="Disordered" evidence="9">
    <location>
        <begin position="1590"/>
        <end position="1612"/>
    </location>
</feature>
<feature type="compositionally biased region" description="Acidic residues" evidence="9">
    <location>
        <begin position="664"/>
        <end position="673"/>
    </location>
</feature>
<dbReference type="EnsemblMetazoa" id="XM_003725631">
    <property type="protein sequence ID" value="XP_003725679"/>
    <property type="gene ID" value="LOC100890913"/>
</dbReference>
<dbReference type="Proteomes" id="UP000007110">
    <property type="component" value="Unassembled WGS sequence"/>
</dbReference>
<feature type="region of interest" description="Disordered" evidence="9">
    <location>
        <begin position="976"/>
        <end position="1151"/>
    </location>
</feature>
<evidence type="ECO:0000256" key="8">
    <source>
        <dbReference type="PROSITE-ProRule" id="PRU00042"/>
    </source>
</evidence>
<feature type="compositionally biased region" description="Basic and acidic residues" evidence="9">
    <location>
        <begin position="1045"/>
        <end position="1086"/>
    </location>
</feature>
<feature type="domain" description="C2H2-type" evidence="10">
    <location>
        <begin position="1234"/>
        <end position="1257"/>
    </location>
</feature>
<dbReference type="SMART" id="SM00355">
    <property type="entry name" value="ZnF_C2H2"/>
    <property type="match status" value="17"/>
</dbReference>
<feature type="compositionally biased region" description="Basic and acidic residues" evidence="9">
    <location>
        <begin position="940"/>
        <end position="964"/>
    </location>
</feature>
<feature type="domain" description="C2H2-type" evidence="10">
    <location>
        <begin position="1403"/>
        <end position="1431"/>
    </location>
</feature>
<dbReference type="Gene3D" id="3.30.160.60">
    <property type="entry name" value="Classic Zinc Finger"/>
    <property type="match status" value="6"/>
</dbReference>
<dbReference type="GO" id="GO:0003700">
    <property type="term" value="F:DNA-binding transcription factor activity"/>
    <property type="evidence" value="ECO:0000318"/>
    <property type="project" value="GO_Central"/>
</dbReference>
<feature type="region of interest" description="Disordered" evidence="9">
    <location>
        <begin position="604"/>
        <end position="623"/>
    </location>
</feature>
<dbReference type="RefSeq" id="XP_003725679.2">
    <property type="nucleotide sequence ID" value="XM_003725631.3"/>
</dbReference>
<evidence type="ECO:0000256" key="1">
    <source>
        <dbReference type="ARBA" id="ARBA00004123"/>
    </source>
</evidence>
<dbReference type="GO" id="GO:0006357">
    <property type="term" value="P:regulation of transcription by RNA polymerase II"/>
    <property type="evidence" value="ECO:0000318"/>
    <property type="project" value="GO_Central"/>
</dbReference>
<name>A0A7M7P8V1_STRPU</name>
<organism evidence="11 12">
    <name type="scientific">Strongylocentrotus purpuratus</name>
    <name type="common">Purple sea urchin</name>
    <dbReference type="NCBI Taxonomy" id="7668"/>
    <lineage>
        <taxon>Eukaryota</taxon>
        <taxon>Metazoa</taxon>
        <taxon>Echinodermata</taxon>
        <taxon>Eleutherozoa</taxon>
        <taxon>Echinozoa</taxon>
        <taxon>Echinoidea</taxon>
        <taxon>Euechinoidea</taxon>
        <taxon>Echinacea</taxon>
        <taxon>Camarodonta</taxon>
        <taxon>Echinidea</taxon>
        <taxon>Strongylocentrotidae</taxon>
        <taxon>Strongylocentrotus</taxon>
    </lineage>
</organism>
<evidence type="ECO:0000313" key="11">
    <source>
        <dbReference type="EnsemblMetazoa" id="XP_030847525"/>
    </source>
</evidence>
<keyword evidence="3" id="KW-0677">Repeat</keyword>
<feature type="domain" description="C2H2-type" evidence="10">
    <location>
        <begin position="1259"/>
        <end position="1281"/>
    </location>
</feature>
<feature type="compositionally biased region" description="Polar residues" evidence="9">
    <location>
        <begin position="266"/>
        <end position="286"/>
    </location>
</feature>
<keyword evidence="7" id="KW-0539">Nucleus</keyword>
<feature type="domain" description="C2H2-type" evidence="10">
    <location>
        <begin position="70"/>
        <end position="97"/>
    </location>
</feature>
<proteinExistence type="predicted"/>
<feature type="compositionally biased region" description="Polar residues" evidence="9">
    <location>
        <begin position="1031"/>
        <end position="1044"/>
    </location>
</feature>
<dbReference type="PROSITE" id="PS50157">
    <property type="entry name" value="ZINC_FINGER_C2H2_2"/>
    <property type="match status" value="10"/>
</dbReference>
<dbReference type="GO" id="GO:0000978">
    <property type="term" value="F:RNA polymerase II cis-regulatory region sequence-specific DNA binding"/>
    <property type="evidence" value="ECO:0000318"/>
    <property type="project" value="GO_Central"/>
</dbReference>
<feature type="region of interest" description="Disordered" evidence="9">
    <location>
        <begin position="662"/>
        <end position="683"/>
    </location>
</feature>
<keyword evidence="2" id="KW-0479">Metal-binding</keyword>
<dbReference type="GO" id="GO:0008270">
    <property type="term" value="F:zinc ion binding"/>
    <property type="evidence" value="ECO:0007669"/>
    <property type="project" value="UniProtKB-KW"/>
</dbReference>
<dbReference type="InterPro" id="IPR013087">
    <property type="entry name" value="Znf_C2H2_type"/>
</dbReference>
<feature type="region of interest" description="Disordered" evidence="9">
    <location>
        <begin position="1"/>
        <end position="22"/>
    </location>
</feature>
<keyword evidence="8" id="KW-0863">Zinc-finger</keyword>
<feature type="region of interest" description="Disordered" evidence="9">
    <location>
        <begin position="793"/>
        <end position="964"/>
    </location>
</feature>
<protein>
    <recommendedName>
        <fullName evidence="10">C2H2-type domain-containing protein</fullName>
    </recommendedName>
</protein>
<evidence type="ECO:0000256" key="7">
    <source>
        <dbReference type="ARBA" id="ARBA00023242"/>
    </source>
</evidence>
<dbReference type="GO" id="GO:0005634">
    <property type="term" value="C:nucleus"/>
    <property type="evidence" value="ECO:0007669"/>
    <property type="project" value="UniProtKB-SubCell"/>
</dbReference>
<evidence type="ECO:0000259" key="10">
    <source>
        <dbReference type="PROSITE" id="PS50157"/>
    </source>
</evidence>
<dbReference type="Pfam" id="PF00096">
    <property type="entry name" value="zf-C2H2"/>
    <property type="match status" value="1"/>
</dbReference>
<keyword evidence="12" id="KW-1185">Reference proteome</keyword>
<dbReference type="KEGG" id="spu:100890913"/>
<feature type="region of interest" description="Disordered" evidence="9">
    <location>
        <begin position="1435"/>
        <end position="1474"/>
    </location>
</feature>
<dbReference type="PANTHER" id="PTHR24399">
    <property type="entry name" value="ZINC FINGER AND BTB DOMAIN-CONTAINING"/>
    <property type="match status" value="1"/>
</dbReference>
<feature type="compositionally biased region" description="Basic and acidic residues" evidence="9">
    <location>
        <begin position="12"/>
        <end position="21"/>
    </location>
</feature>
<evidence type="ECO:0000256" key="3">
    <source>
        <dbReference type="ARBA" id="ARBA00022737"/>
    </source>
</evidence>
<dbReference type="OMA" id="HETIVYS"/>
<feature type="compositionally biased region" description="Basic residues" evidence="9">
    <location>
        <begin position="1009"/>
        <end position="1018"/>
    </location>
</feature>
<reference evidence="11" key="2">
    <citation type="submission" date="2021-01" db="UniProtKB">
        <authorList>
            <consortium name="EnsemblMetazoa"/>
        </authorList>
    </citation>
    <scope>IDENTIFICATION</scope>
</reference>
<evidence type="ECO:0000256" key="9">
    <source>
        <dbReference type="SAM" id="MobiDB-lite"/>
    </source>
</evidence>
<reference evidence="12" key="1">
    <citation type="submission" date="2015-02" db="EMBL/GenBank/DDBJ databases">
        <title>Genome sequencing for Strongylocentrotus purpuratus.</title>
        <authorList>
            <person name="Murali S."/>
            <person name="Liu Y."/>
            <person name="Vee V."/>
            <person name="English A."/>
            <person name="Wang M."/>
            <person name="Skinner E."/>
            <person name="Han Y."/>
            <person name="Muzny D.M."/>
            <person name="Worley K.C."/>
            <person name="Gibbs R.A."/>
        </authorList>
    </citation>
    <scope>NUCLEOTIDE SEQUENCE</scope>
</reference>
<accession>A0A7M7P8V1</accession>
<evidence type="ECO:0000256" key="5">
    <source>
        <dbReference type="ARBA" id="ARBA00023015"/>
    </source>
</evidence>
<keyword evidence="6" id="KW-0804">Transcription</keyword>
<evidence type="ECO:0000313" key="12">
    <source>
        <dbReference type="Proteomes" id="UP000007110"/>
    </source>
</evidence>
<evidence type="ECO:0000256" key="2">
    <source>
        <dbReference type="ARBA" id="ARBA00022723"/>
    </source>
</evidence>
<dbReference type="OrthoDB" id="654211at2759"/>
<feature type="compositionally biased region" description="Polar residues" evidence="9">
    <location>
        <begin position="1435"/>
        <end position="1460"/>
    </location>
</feature>